<feature type="transmembrane region" description="Helical" evidence="6">
    <location>
        <begin position="37"/>
        <end position="62"/>
    </location>
</feature>
<keyword evidence="2" id="KW-1003">Cell membrane</keyword>
<evidence type="ECO:0000256" key="3">
    <source>
        <dbReference type="ARBA" id="ARBA00022692"/>
    </source>
</evidence>
<dbReference type="InterPro" id="IPR051311">
    <property type="entry name" value="DedA_domain"/>
</dbReference>
<feature type="transmembrane region" description="Helical" evidence="6">
    <location>
        <begin position="142"/>
        <end position="169"/>
    </location>
</feature>
<protein>
    <submittedName>
        <fullName evidence="8">Putative membrane-associated protein</fullName>
    </submittedName>
</protein>
<dbReference type="PANTHER" id="PTHR42709">
    <property type="entry name" value="ALKALINE PHOSPHATASE LIKE PROTEIN"/>
    <property type="match status" value="1"/>
</dbReference>
<evidence type="ECO:0000259" key="7">
    <source>
        <dbReference type="Pfam" id="PF09335"/>
    </source>
</evidence>
<feature type="transmembrane region" description="Helical" evidence="6">
    <location>
        <begin position="68"/>
        <end position="90"/>
    </location>
</feature>
<evidence type="ECO:0000313" key="9">
    <source>
        <dbReference type="Proteomes" id="UP000046122"/>
    </source>
</evidence>
<accession>A0A090GDG0</accession>
<evidence type="ECO:0000256" key="1">
    <source>
        <dbReference type="ARBA" id="ARBA00004651"/>
    </source>
</evidence>
<feature type="transmembrane region" description="Helical" evidence="6">
    <location>
        <begin position="175"/>
        <end position="198"/>
    </location>
</feature>
<feature type="domain" description="VTT" evidence="7">
    <location>
        <begin position="32"/>
        <end position="162"/>
    </location>
</feature>
<dbReference type="EMBL" id="CCNE01000022">
    <property type="protein sequence ID" value="CDX57983.1"/>
    <property type="molecule type" value="Genomic_DNA"/>
</dbReference>
<dbReference type="AlphaFoldDB" id="A0A090GDG0"/>
<organism evidence="8 9">
    <name type="scientific">Mesorhizobium plurifarium</name>
    <dbReference type="NCBI Taxonomy" id="69974"/>
    <lineage>
        <taxon>Bacteria</taxon>
        <taxon>Pseudomonadati</taxon>
        <taxon>Pseudomonadota</taxon>
        <taxon>Alphaproteobacteria</taxon>
        <taxon>Hyphomicrobiales</taxon>
        <taxon>Phyllobacteriaceae</taxon>
        <taxon>Mesorhizobium</taxon>
    </lineage>
</organism>
<evidence type="ECO:0000256" key="4">
    <source>
        <dbReference type="ARBA" id="ARBA00022989"/>
    </source>
</evidence>
<keyword evidence="3 6" id="KW-0812">Transmembrane</keyword>
<dbReference type="GO" id="GO:0005886">
    <property type="term" value="C:plasma membrane"/>
    <property type="evidence" value="ECO:0007669"/>
    <property type="project" value="UniProtKB-SubCell"/>
</dbReference>
<keyword evidence="4 6" id="KW-1133">Transmembrane helix</keyword>
<gene>
    <name evidence="8" type="ORF">MPL3365_290036</name>
</gene>
<comment type="subcellular location">
    <subcellularLocation>
        <location evidence="1">Cell membrane</location>
        <topology evidence="1">Multi-pass membrane protein</topology>
    </subcellularLocation>
</comment>
<keyword evidence="5 6" id="KW-0472">Membrane</keyword>
<dbReference type="InterPro" id="IPR032816">
    <property type="entry name" value="VTT_dom"/>
</dbReference>
<reference evidence="8 9" key="1">
    <citation type="submission" date="2014-08" db="EMBL/GenBank/DDBJ databases">
        <authorList>
            <person name="Moulin Lionel"/>
        </authorList>
    </citation>
    <scope>NUCLEOTIDE SEQUENCE [LARGE SCALE GENOMIC DNA]</scope>
</reference>
<dbReference type="Proteomes" id="UP000046122">
    <property type="component" value="Unassembled WGS sequence"/>
</dbReference>
<dbReference type="Pfam" id="PF09335">
    <property type="entry name" value="VTT_dom"/>
    <property type="match status" value="1"/>
</dbReference>
<sequence>MDPLGALIVWCAEYGLLGLFVVALLERLVPVIPSYGLLVAVGIGSASGAWFMPLALLTTILGSLAGGGALYVCAALVGAERAVAFLIRFARLFGVSSSRMENLISNFRMNQAALSFGAQLTPTIRVIAPAIAGLLRANAKSFLWATGCGIAIWNSLFLGVGYAVAVFAATRNASVLALQILLALVAGDSLAFMLWHLIRRSGRLASKPDHLSPVVEGRRP</sequence>
<evidence type="ECO:0000256" key="2">
    <source>
        <dbReference type="ARBA" id="ARBA00022475"/>
    </source>
</evidence>
<feature type="transmembrane region" description="Helical" evidence="6">
    <location>
        <begin position="6"/>
        <end position="25"/>
    </location>
</feature>
<evidence type="ECO:0000256" key="6">
    <source>
        <dbReference type="SAM" id="Phobius"/>
    </source>
</evidence>
<evidence type="ECO:0000313" key="8">
    <source>
        <dbReference type="EMBL" id="CDX57983.1"/>
    </source>
</evidence>
<name>A0A090GDG0_MESPL</name>
<proteinExistence type="predicted"/>
<dbReference type="PANTHER" id="PTHR42709:SF6">
    <property type="entry name" value="UNDECAPRENYL PHOSPHATE TRANSPORTER A"/>
    <property type="match status" value="1"/>
</dbReference>
<evidence type="ECO:0000256" key="5">
    <source>
        <dbReference type="ARBA" id="ARBA00023136"/>
    </source>
</evidence>